<feature type="transmembrane region" description="Helical" evidence="7">
    <location>
        <begin position="6"/>
        <end position="26"/>
    </location>
</feature>
<keyword evidence="5 7" id="KW-1133">Transmembrane helix</keyword>
<evidence type="ECO:0000313" key="9">
    <source>
        <dbReference type="EMBL" id="RRD89082.1"/>
    </source>
</evidence>
<evidence type="ECO:0000256" key="4">
    <source>
        <dbReference type="ARBA" id="ARBA00022801"/>
    </source>
</evidence>
<dbReference type="Proteomes" id="UP000269923">
    <property type="component" value="Unassembled WGS sequence"/>
</dbReference>
<evidence type="ECO:0000256" key="2">
    <source>
        <dbReference type="ARBA" id="ARBA00009045"/>
    </source>
</evidence>
<evidence type="ECO:0000256" key="1">
    <source>
        <dbReference type="ARBA" id="ARBA00004141"/>
    </source>
</evidence>
<comment type="caution">
    <text evidence="9">The sequence shown here is derived from an EMBL/GenBank/DDBJ whole genome shotgun (WGS) entry which is preliminary data.</text>
</comment>
<evidence type="ECO:0000259" key="8">
    <source>
        <dbReference type="Pfam" id="PF01694"/>
    </source>
</evidence>
<feature type="transmembrane region" description="Helical" evidence="7">
    <location>
        <begin position="51"/>
        <end position="74"/>
    </location>
</feature>
<keyword evidence="9" id="KW-0645">Protease</keyword>
<sequence>MNFANINTLVLLALIGLTCVVSIIGWKNQFVFQRYQFHVGSVLRDKQYRRLITSGFLHADAMHLLFNMLTLYFFAPVMLAVFGVVGFLIVYFGSMLAGSAFSLWLYRNRPSYVAIGASGAVSGVLFASIALNPMMSLFLFFIPIPIPAWIFGTLYFAYSVHMMLNPRPWDNLGHAAHLGGAVFGMLFVLLLALPYVLANALYLGIMLIPLLYLAYELLFGKRRP</sequence>
<feature type="domain" description="Peptidase S54 rhomboid" evidence="8">
    <location>
        <begin position="46"/>
        <end position="191"/>
    </location>
</feature>
<dbReference type="PANTHER" id="PTHR43731">
    <property type="entry name" value="RHOMBOID PROTEASE"/>
    <property type="match status" value="1"/>
</dbReference>
<feature type="transmembrane region" description="Helical" evidence="7">
    <location>
        <begin position="201"/>
        <end position="219"/>
    </location>
</feature>
<dbReference type="OrthoDB" id="9813074at2"/>
<feature type="transmembrane region" description="Helical" evidence="7">
    <location>
        <begin position="172"/>
        <end position="195"/>
    </location>
</feature>
<keyword evidence="6 7" id="KW-0472">Membrane</keyword>
<dbReference type="InterPro" id="IPR035952">
    <property type="entry name" value="Rhomboid-like_sf"/>
</dbReference>
<feature type="transmembrane region" description="Helical" evidence="7">
    <location>
        <begin position="112"/>
        <end position="131"/>
    </location>
</feature>
<evidence type="ECO:0000313" key="10">
    <source>
        <dbReference type="Proteomes" id="UP000269923"/>
    </source>
</evidence>
<name>A0A3P2A0Z0_9NEIS</name>
<dbReference type="InterPro" id="IPR022764">
    <property type="entry name" value="Peptidase_S54_rhomboid_dom"/>
</dbReference>
<evidence type="ECO:0000256" key="3">
    <source>
        <dbReference type="ARBA" id="ARBA00022692"/>
    </source>
</evidence>
<dbReference type="Pfam" id="PF01694">
    <property type="entry name" value="Rhomboid"/>
    <property type="match status" value="1"/>
</dbReference>
<reference evidence="9 10" key="1">
    <citation type="submission" date="2018-11" db="EMBL/GenBank/DDBJ databases">
        <title>Genomes From Bacteria Associated with the Canine Oral Cavity: a Test Case for Automated Genome-Based Taxonomic Assignment.</title>
        <authorList>
            <person name="Coil D.A."/>
            <person name="Jospin G."/>
            <person name="Darling A.E."/>
            <person name="Wallis C."/>
            <person name="Davis I.J."/>
            <person name="Harris S."/>
            <person name="Eisen J.A."/>
            <person name="Holcombe L.J."/>
            <person name="O'Flynn C."/>
        </authorList>
    </citation>
    <scope>NUCLEOTIDE SEQUENCE [LARGE SCALE GENOMIC DNA]</scope>
    <source>
        <strain evidence="9 10">COT-280</strain>
    </source>
</reference>
<keyword evidence="10" id="KW-1185">Reference proteome</keyword>
<dbReference type="SUPFAM" id="SSF144091">
    <property type="entry name" value="Rhomboid-like"/>
    <property type="match status" value="1"/>
</dbReference>
<dbReference type="AlphaFoldDB" id="A0A3P2A0Z0"/>
<dbReference type="EMBL" id="RQYC01000023">
    <property type="protein sequence ID" value="RRD89082.1"/>
    <property type="molecule type" value="Genomic_DNA"/>
</dbReference>
<dbReference type="InterPro" id="IPR050925">
    <property type="entry name" value="Rhomboid_protease_S54"/>
</dbReference>
<organism evidence="9 10">
    <name type="scientific">Conchiformibius steedae</name>
    <dbReference type="NCBI Taxonomy" id="153493"/>
    <lineage>
        <taxon>Bacteria</taxon>
        <taxon>Pseudomonadati</taxon>
        <taxon>Pseudomonadota</taxon>
        <taxon>Betaproteobacteria</taxon>
        <taxon>Neisseriales</taxon>
        <taxon>Neisseriaceae</taxon>
        <taxon>Conchiformibius</taxon>
    </lineage>
</organism>
<dbReference type="PANTHER" id="PTHR43731:SF14">
    <property type="entry name" value="PRESENILIN-ASSOCIATED RHOMBOID-LIKE PROTEIN, MITOCHONDRIAL"/>
    <property type="match status" value="1"/>
</dbReference>
<dbReference type="Gene3D" id="1.20.1540.10">
    <property type="entry name" value="Rhomboid-like"/>
    <property type="match status" value="1"/>
</dbReference>
<keyword evidence="3 7" id="KW-0812">Transmembrane</keyword>
<proteinExistence type="inferred from homology"/>
<dbReference type="RefSeq" id="WP_124796104.1">
    <property type="nucleotide sequence ID" value="NZ_RQYC01000023.1"/>
</dbReference>
<evidence type="ECO:0000256" key="6">
    <source>
        <dbReference type="ARBA" id="ARBA00023136"/>
    </source>
</evidence>
<accession>A0A3P2A0Z0</accession>
<dbReference type="STRING" id="1121352.GCA_000620925_01831"/>
<comment type="subcellular location">
    <subcellularLocation>
        <location evidence="1">Membrane</location>
        <topology evidence="1">Multi-pass membrane protein</topology>
    </subcellularLocation>
</comment>
<feature type="transmembrane region" description="Helical" evidence="7">
    <location>
        <begin position="80"/>
        <end position="105"/>
    </location>
</feature>
<evidence type="ECO:0000256" key="7">
    <source>
        <dbReference type="SAM" id="Phobius"/>
    </source>
</evidence>
<comment type="similarity">
    <text evidence="2">Belongs to the peptidase S54 family.</text>
</comment>
<feature type="transmembrane region" description="Helical" evidence="7">
    <location>
        <begin position="137"/>
        <end position="160"/>
    </location>
</feature>
<protein>
    <submittedName>
        <fullName evidence="9">Rhomboid family intramembrane serine protease</fullName>
    </submittedName>
</protein>
<dbReference type="GO" id="GO:0016020">
    <property type="term" value="C:membrane"/>
    <property type="evidence" value="ECO:0007669"/>
    <property type="project" value="UniProtKB-SubCell"/>
</dbReference>
<gene>
    <name evidence="9" type="ORF">EII21_10000</name>
</gene>
<evidence type="ECO:0000256" key="5">
    <source>
        <dbReference type="ARBA" id="ARBA00022989"/>
    </source>
</evidence>
<keyword evidence="4" id="KW-0378">Hydrolase</keyword>
<dbReference type="GO" id="GO:0004252">
    <property type="term" value="F:serine-type endopeptidase activity"/>
    <property type="evidence" value="ECO:0007669"/>
    <property type="project" value="InterPro"/>
</dbReference>
<dbReference type="GO" id="GO:0006508">
    <property type="term" value="P:proteolysis"/>
    <property type="evidence" value="ECO:0007669"/>
    <property type="project" value="UniProtKB-KW"/>
</dbReference>